<evidence type="ECO:0000256" key="5">
    <source>
        <dbReference type="ARBA" id="ARBA00023118"/>
    </source>
</evidence>
<dbReference type="GO" id="GO:0016787">
    <property type="term" value="F:hydrolase activity"/>
    <property type="evidence" value="ECO:0007669"/>
    <property type="project" value="UniProtKB-KW"/>
</dbReference>
<keyword evidence="1" id="KW-0547">Nucleotide-binding</keyword>
<dbReference type="Gene3D" id="3.40.50.300">
    <property type="entry name" value="P-loop containing nucleotide triphosphate hydrolases"/>
    <property type="match status" value="1"/>
</dbReference>
<dbReference type="Proteomes" id="UP000278149">
    <property type="component" value="Unassembled WGS sequence"/>
</dbReference>
<dbReference type="InterPro" id="IPR027417">
    <property type="entry name" value="P-loop_NTPase"/>
</dbReference>
<keyword evidence="3" id="KW-0347">Helicase</keyword>
<dbReference type="SUPFAM" id="SSF52540">
    <property type="entry name" value="P-loop containing nucleoside triphosphate hydrolases"/>
    <property type="match status" value="1"/>
</dbReference>
<dbReference type="GO" id="GO:0051607">
    <property type="term" value="P:defense response to virus"/>
    <property type="evidence" value="ECO:0007669"/>
    <property type="project" value="UniProtKB-KW"/>
</dbReference>
<dbReference type="PROSITE" id="PS51194">
    <property type="entry name" value="HELICASE_CTER"/>
    <property type="match status" value="1"/>
</dbReference>
<evidence type="ECO:0000313" key="7">
    <source>
        <dbReference type="EMBL" id="RSN68238.1"/>
    </source>
</evidence>
<sequence>MRSSGGDREYGEAFENYVRSVRTLVTDEDTLDLAKRLSSTSLIVVNTVKRAVSAYKELSSLRDDVILIHGRLRRGEKERRIDYVRKKLEGGERVFVVSTQVLEAGVDLGFDAVVSDIATPESVIQRFGRVLRDGKRGPERILLILSISDEAKKSAYSIYPKEIVDKFIERVRELFDRASKEEIELGGERFEFARIDWRYGISDEGSGLRSIYEILSQVYDFEESSEDYLSLKQLEDFPLRQLRLMIMGEPLSSAVREFERVGAGLRGSSLVQLVLVRDGRPWDYVEVSSEFLLRNRGRWREILGDEIRAWFELYDEKRSLKYKPVDEKLLEDFLMKPMTTTLKLLSEIERKEGVKAAFLGFELRGYVYEDGEELGLI</sequence>
<dbReference type="InterPro" id="IPR054712">
    <property type="entry name" value="Cas3-like_dom"/>
</dbReference>
<name>A0A3R9QQG3_9CREN</name>
<dbReference type="RefSeq" id="WP_125742075.1">
    <property type="nucleotide sequence ID" value="NZ_RCOR01000032.1"/>
</dbReference>
<dbReference type="SMART" id="SM00490">
    <property type="entry name" value="HELICc"/>
    <property type="match status" value="1"/>
</dbReference>
<proteinExistence type="predicted"/>
<reference evidence="7 8" key="1">
    <citation type="submission" date="2018-10" db="EMBL/GenBank/DDBJ databases">
        <title>Co-occurring genomic capacity for anaerobic methane metabolism and dissimilatory sulfite reduction discovered in the Korarchaeota.</title>
        <authorList>
            <person name="Mckay L.J."/>
            <person name="Dlakic M."/>
            <person name="Fields M.W."/>
            <person name="Delmont T.O."/>
            <person name="Eren A.M."/>
            <person name="Jay Z.J."/>
            <person name="Klingelsmith K.B."/>
            <person name="Rusch D.B."/>
            <person name="Inskeep W.P."/>
        </authorList>
    </citation>
    <scope>NUCLEOTIDE SEQUENCE [LARGE SCALE GENOMIC DNA]</scope>
    <source>
        <strain evidence="7 8">WS</strain>
    </source>
</reference>
<feature type="domain" description="Helicase C-terminal" evidence="6">
    <location>
        <begin position="32"/>
        <end position="179"/>
    </location>
</feature>
<keyword evidence="5" id="KW-0051">Antiviral defense</keyword>
<dbReference type="GO" id="GO:0004386">
    <property type="term" value="F:helicase activity"/>
    <property type="evidence" value="ECO:0007669"/>
    <property type="project" value="UniProtKB-KW"/>
</dbReference>
<evidence type="ECO:0000259" key="6">
    <source>
        <dbReference type="PROSITE" id="PS51194"/>
    </source>
</evidence>
<organism evidence="7 8">
    <name type="scientific">Candidatus Korarchaeum cryptofilum</name>
    <dbReference type="NCBI Taxonomy" id="498846"/>
    <lineage>
        <taxon>Archaea</taxon>
        <taxon>Thermoproteota</taxon>
        <taxon>Candidatus Korarchaeia</taxon>
        <taxon>Candidatus Korarchaeales</taxon>
        <taxon>Candidatus Korarchaeaceae</taxon>
        <taxon>Candidatus Korarchaeum</taxon>
    </lineage>
</organism>
<evidence type="ECO:0000256" key="2">
    <source>
        <dbReference type="ARBA" id="ARBA00022801"/>
    </source>
</evidence>
<dbReference type="InterPro" id="IPR001650">
    <property type="entry name" value="Helicase_C-like"/>
</dbReference>
<evidence type="ECO:0000256" key="3">
    <source>
        <dbReference type="ARBA" id="ARBA00022806"/>
    </source>
</evidence>
<gene>
    <name evidence="7" type="ORF">D9Q81_06430</name>
</gene>
<keyword evidence="4" id="KW-0067">ATP-binding</keyword>
<evidence type="ECO:0000256" key="1">
    <source>
        <dbReference type="ARBA" id="ARBA00022741"/>
    </source>
</evidence>
<keyword evidence="2" id="KW-0378">Hydrolase</keyword>
<protein>
    <recommendedName>
        <fullName evidence="6">Helicase C-terminal domain-containing protein</fullName>
    </recommendedName>
</protein>
<dbReference type="Pfam" id="PF22590">
    <property type="entry name" value="Cas3-like_C_2"/>
    <property type="match status" value="1"/>
</dbReference>
<evidence type="ECO:0000313" key="8">
    <source>
        <dbReference type="Proteomes" id="UP000278149"/>
    </source>
</evidence>
<dbReference type="GO" id="GO:0005524">
    <property type="term" value="F:ATP binding"/>
    <property type="evidence" value="ECO:0007669"/>
    <property type="project" value="UniProtKB-KW"/>
</dbReference>
<comment type="caution">
    <text evidence="7">The sequence shown here is derived from an EMBL/GenBank/DDBJ whole genome shotgun (WGS) entry which is preliminary data.</text>
</comment>
<accession>A0A3R9QQG3</accession>
<dbReference type="EMBL" id="RCOR01000032">
    <property type="protein sequence ID" value="RSN68238.1"/>
    <property type="molecule type" value="Genomic_DNA"/>
</dbReference>
<dbReference type="AlphaFoldDB" id="A0A3R9QQG3"/>
<evidence type="ECO:0000256" key="4">
    <source>
        <dbReference type="ARBA" id="ARBA00022840"/>
    </source>
</evidence>